<accession>A0ABS9KZZ7</accession>
<dbReference type="Pfam" id="PF16022">
    <property type="entry name" value="DUF4783"/>
    <property type="match status" value="1"/>
</dbReference>
<keyword evidence="3" id="KW-1185">Reference proteome</keyword>
<dbReference type="InterPro" id="IPR031977">
    <property type="entry name" value="DUF4783"/>
</dbReference>
<dbReference type="RefSeq" id="WP_237876841.1">
    <property type="nucleotide sequence ID" value="NZ_JAKLTR010000027.1"/>
</dbReference>
<evidence type="ECO:0000256" key="1">
    <source>
        <dbReference type="SAM" id="SignalP"/>
    </source>
</evidence>
<keyword evidence="1" id="KW-0732">Signal</keyword>
<protein>
    <submittedName>
        <fullName evidence="2">DUF4783 domain-containing protein</fullName>
    </submittedName>
</protein>
<evidence type="ECO:0000313" key="3">
    <source>
        <dbReference type="Proteomes" id="UP001165367"/>
    </source>
</evidence>
<gene>
    <name evidence="2" type="ORF">LZZ85_26630</name>
</gene>
<dbReference type="EMBL" id="JAKLTR010000027">
    <property type="protein sequence ID" value="MCG2617906.1"/>
    <property type="molecule type" value="Genomic_DNA"/>
</dbReference>
<dbReference type="Proteomes" id="UP001165367">
    <property type="component" value="Unassembled WGS sequence"/>
</dbReference>
<comment type="caution">
    <text evidence="2">The sequence shown here is derived from an EMBL/GenBank/DDBJ whole genome shotgun (WGS) entry which is preliminary data.</text>
</comment>
<feature type="signal peptide" evidence="1">
    <location>
        <begin position="1"/>
        <end position="22"/>
    </location>
</feature>
<evidence type="ECO:0000313" key="2">
    <source>
        <dbReference type="EMBL" id="MCG2617906.1"/>
    </source>
</evidence>
<sequence length="130" mass="14235">MKAIFTSFLLAAVVLFSSFDQPATIDGVISALKSGNAPELSKYFDDNVELTLPVKTDSYSKAQAQLVLRDFFANNGGVKNFELKHKGDSPGGHYCIGTLQTKSGNFRGHVFLKTKGNKEVVKEIRFSSIE</sequence>
<organism evidence="2 3">
    <name type="scientific">Terrimonas ginsenosidimutans</name>
    <dbReference type="NCBI Taxonomy" id="2908004"/>
    <lineage>
        <taxon>Bacteria</taxon>
        <taxon>Pseudomonadati</taxon>
        <taxon>Bacteroidota</taxon>
        <taxon>Chitinophagia</taxon>
        <taxon>Chitinophagales</taxon>
        <taxon>Chitinophagaceae</taxon>
        <taxon>Terrimonas</taxon>
    </lineage>
</organism>
<reference evidence="2" key="1">
    <citation type="submission" date="2022-01" db="EMBL/GenBank/DDBJ databases">
        <authorList>
            <person name="Jo J.-H."/>
            <person name="Im W.-T."/>
        </authorList>
    </citation>
    <scope>NUCLEOTIDE SEQUENCE</scope>
    <source>
        <strain evidence="2">NA20</strain>
    </source>
</reference>
<proteinExistence type="predicted"/>
<dbReference type="Gene3D" id="3.10.450.50">
    <property type="match status" value="1"/>
</dbReference>
<name>A0ABS9KZZ7_9BACT</name>
<feature type="chain" id="PRO_5046505465" evidence="1">
    <location>
        <begin position="23"/>
        <end position="130"/>
    </location>
</feature>